<sequence>MLALFASAASAGTADYKVAERYRFNLGGDVGQYTDWERQDLARFDGLVTTFRFGKVYGKKSDKWDSIGRINLHGPGEGDGRAMISIIFLVDRKTHGVTPIVSDSITGQKGRLDVTAEGDKPITFSAFKVADADKMLLKVNDTSVTIPSTFEIRSVSVIGSGVDLGVEKFELVHRQPAEAGKGE</sequence>
<accession>A0ABY6BHG9</accession>
<dbReference type="RefSeq" id="WP_261696255.1">
    <property type="nucleotide sequence ID" value="NZ_CP104694.1"/>
</dbReference>
<reference evidence="1" key="1">
    <citation type="submission" date="2022-09" db="EMBL/GenBank/DDBJ databases">
        <title>Tahibacter sp. nov., isolated from a fresh water.</title>
        <authorList>
            <person name="Baek J.H."/>
            <person name="Lee J.K."/>
            <person name="Kim J.M."/>
            <person name="Jeon C.O."/>
        </authorList>
    </citation>
    <scope>NUCLEOTIDE SEQUENCE</scope>
    <source>
        <strain evidence="1">W38</strain>
    </source>
</reference>
<dbReference type="EMBL" id="CP104694">
    <property type="protein sequence ID" value="UXI69300.1"/>
    <property type="molecule type" value="Genomic_DNA"/>
</dbReference>
<protein>
    <submittedName>
        <fullName evidence="1">Uncharacterized protein</fullName>
    </submittedName>
</protein>
<keyword evidence="2" id="KW-1185">Reference proteome</keyword>
<evidence type="ECO:0000313" key="2">
    <source>
        <dbReference type="Proteomes" id="UP001064632"/>
    </source>
</evidence>
<organism evidence="1 2">
    <name type="scientific">Tahibacter amnicola</name>
    <dbReference type="NCBI Taxonomy" id="2976241"/>
    <lineage>
        <taxon>Bacteria</taxon>
        <taxon>Pseudomonadati</taxon>
        <taxon>Pseudomonadota</taxon>
        <taxon>Gammaproteobacteria</taxon>
        <taxon>Lysobacterales</taxon>
        <taxon>Rhodanobacteraceae</taxon>
        <taxon>Tahibacter</taxon>
    </lineage>
</organism>
<gene>
    <name evidence="1" type="ORF">N4264_06535</name>
</gene>
<proteinExistence type="predicted"/>
<evidence type="ECO:0000313" key="1">
    <source>
        <dbReference type="EMBL" id="UXI69300.1"/>
    </source>
</evidence>
<dbReference type="Proteomes" id="UP001064632">
    <property type="component" value="Chromosome"/>
</dbReference>
<name>A0ABY6BHG9_9GAMM</name>